<gene>
    <name evidence="2" type="ORF">NQ317_016017</name>
</gene>
<accession>A0ABQ9JT65</accession>
<evidence type="ECO:0000313" key="3">
    <source>
        <dbReference type="Proteomes" id="UP001162164"/>
    </source>
</evidence>
<dbReference type="Pfam" id="PF21153">
    <property type="entry name" value="NSUN5_N"/>
    <property type="match status" value="1"/>
</dbReference>
<reference evidence="2" key="1">
    <citation type="journal article" date="2023" name="Insect Mol. Biol.">
        <title>Genome sequencing provides insights into the evolution of gene families encoding plant cell wall-degrading enzymes in longhorned beetles.</title>
        <authorList>
            <person name="Shin N.R."/>
            <person name="Okamura Y."/>
            <person name="Kirsch R."/>
            <person name="Pauchet Y."/>
        </authorList>
    </citation>
    <scope>NUCLEOTIDE SEQUENCE</scope>
    <source>
        <strain evidence="2">MMC_N1</strain>
    </source>
</reference>
<dbReference type="EMBL" id="JAPWTJ010000236">
    <property type="protein sequence ID" value="KAJ8980768.1"/>
    <property type="molecule type" value="Genomic_DNA"/>
</dbReference>
<keyword evidence="3" id="KW-1185">Reference proteome</keyword>
<dbReference type="Proteomes" id="UP001162164">
    <property type="component" value="Unassembled WGS sequence"/>
</dbReference>
<organism evidence="2 3">
    <name type="scientific">Molorchus minor</name>
    <dbReference type="NCBI Taxonomy" id="1323400"/>
    <lineage>
        <taxon>Eukaryota</taxon>
        <taxon>Metazoa</taxon>
        <taxon>Ecdysozoa</taxon>
        <taxon>Arthropoda</taxon>
        <taxon>Hexapoda</taxon>
        <taxon>Insecta</taxon>
        <taxon>Pterygota</taxon>
        <taxon>Neoptera</taxon>
        <taxon>Endopterygota</taxon>
        <taxon>Coleoptera</taxon>
        <taxon>Polyphaga</taxon>
        <taxon>Cucujiformia</taxon>
        <taxon>Chrysomeloidea</taxon>
        <taxon>Cerambycidae</taxon>
        <taxon>Lamiinae</taxon>
        <taxon>Monochamini</taxon>
        <taxon>Molorchus</taxon>
    </lineage>
</organism>
<protein>
    <recommendedName>
        <fullName evidence="1">NSUN5/RCM1 N-terminal domain-containing protein</fullName>
    </recommendedName>
</protein>
<proteinExistence type="predicted"/>
<feature type="domain" description="NSUN5/RCM1 N-terminal" evidence="1">
    <location>
        <begin position="44"/>
        <end position="110"/>
    </location>
</feature>
<name>A0ABQ9JT65_9CUCU</name>
<sequence length="112" mass="13111">MFQHSVKVPRLYKTAAKIAKDVKEGNGSIKNLVYEHQRKHPNIKALYALVATLFQRHNEIESLLKRSQFFAKEPRADPWLIKILMVELLWGRNRLPGISRPEKTVLAYEQIF</sequence>
<dbReference type="InterPro" id="IPR048889">
    <property type="entry name" value="NSUN5_RCM1_N"/>
</dbReference>
<evidence type="ECO:0000259" key="1">
    <source>
        <dbReference type="Pfam" id="PF21153"/>
    </source>
</evidence>
<evidence type="ECO:0000313" key="2">
    <source>
        <dbReference type="EMBL" id="KAJ8980768.1"/>
    </source>
</evidence>
<comment type="caution">
    <text evidence="2">The sequence shown here is derived from an EMBL/GenBank/DDBJ whole genome shotgun (WGS) entry which is preliminary data.</text>
</comment>